<feature type="compositionally biased region" description="Basic and acidic residues" evidence="1">
    <location>
        <begin position="83"/>
        <end position="111"/>
    </location>
</feature>
<feature type="compositionally biased region" description="Polar residues" evidence="1">
    <location>
        <begin position="163"/>
        <end position="176"/>
    </location>
</feature>
<name>A0A1I8H0W3_9PLAT</name>
<dbReference type="Proteomes" id="UP000095280">
    <property type="component" value="Unplaced"/>
</dbReference>
<feature type="region of interest" description="Disordered" evidence="1">
    <location>
        <begin position="72"/>
        <end position="111"/>
    </location>
</feature>
<dbReference type="WBParaSite" id="maker-uti_cns_0003964-snap-gene-0.7-mRNA-1">
    <property type="protein sequence ID" value="maker-uti_cns_0003964-snap-gene-0.7-mRNA-1"/>
    <property type="gene ID" value="maker-uti_cns_0003964-snap-gene-0.7"/>
</dbReference>
<feature type="region of interest" description="Disordered" evidence="1">
    <location>
        <begin position="155"/>
        <end position="189"/>
    </location>
</feature>
<evidence type="ECO:0000313" key="2">
    <source>
        <dbReference type="Proteomes" id="UP000095280"/>
    </source>
</evidence>
<accession>A0A1I8H0W3</accession>
<protein>
    <submittedName>
        <fullName evidence="3">Mobile element protein</fullName>
    </submittedName>
</protein>
<sequence>PERYAVPLRIPGARRILGLPDGRQSGRLRPGVQGETVQLPARVLRSDFPARRPVLPDQRRWRLRAAPDGLVDRPARGAPVPLRGRDRAGQHSEISLRRAAGDGREAAQPDCGVRLRQDAPLRRGPGLLRGVAEQTGQTNRRPSVVHLPAGHLLSGVHRPGCSDSPSGSDARNQQQFHGRGSRGAERHGTAHRAALCDGWSVSSDTWDTLTHLSIHPDTFIRQSTHLFG</sequence>
<evidence type="ECO:0000256" key="1">
    <source>
        <dbReference type="SAM" id="MobiDB-lite"/>
    </source>
</evidence>
<keyword evidence="2" id="KW-1185">Reference proteome</keyword>
<reference evidence="3" key="1">
    <citation type="submission" date="2016-11" db="UniProtKB">
        <authorList>
            <consortium name="WormBaseParasite"/>
        </authorList>
    </citation>
    <scope>IDENTIFICATION</scope>
</reference>
<evidence type="ECO:0000313" key="3">
    <source>
        <dbReference type="WBParaSite" id="maker-uti_cns_0003964-snap-gene-0.7-mRNA-1"/>
    </source>
</evidence>
<proteinExistence type="predicted"/>
<dbReference type="AlphaFoldDB" id="A0A1I8H0W3"/>
<organism evidence="2 3">
    <name type="scientific">Macrostomum lignano</name>
    <dbReference type="NCBI Taxonomy" id="282301"/>
    <lineage>
        <taxon>Eukaryota</taxon>
        <taxon>Metazoa</taxon>
        <taxon>Spiralia</taxon>
        <taxon>Lophotrochozoa</taxon>
        <taxon>Platyhelminthes</taxon>
        <taxon>Rhabditophora</taxon>
        <taxon>Macrostomorpha</taxon>
        <taxon>Macrostomida</taxon>
        <taxon>Macrostomidae</taxon>
        <taxon>Macrostomum</taxon>
    </lineage>
</organism>